<keyword evidence="3" id="KW-1185">Reference proteome</keyword>
<feature type="region of interest" description="Disordered" evidence="1">
    <location>
        <begin position="157"/>
        <end position="196"/>
    </location>
</feature>
<feature type="compositionally biased region" description="Low complexity" evidence="1">
    <location>
        <begin position="162"/>
        <end position="172"/>
    </location>
</feature>
<feature type="region of interest" description="Disordered" evidence="1">
    <location>
        <begin position="19"/>
        <end position="91"/>
    </location>
</feature>
<organism evidence="2 3">
    <name type="scientific">Roseibium limicola</name>
    <dbReference type="NCBI Taxonomy" id="2816037"/>
    <lineage>
        <taxon>Bacteria</taxon>
        <taxon>Pseudomonadati</taxon>
        <taxon>Pseudomonadota</taxon>
        <taxon>Alphaproteobacteria</taxon>
        <taxon>Hyphomicrobiales</taxon>
        <taxon>Stappiaceae</taxon>
        <taxon>Roseibium</taxon>
    </lineage>
</organism>
<protein>
    <submittedName>
        <fullName evidence="2">Uncharacterized protein</fullName>
    </submittedName>
</protein>
<comment type="caution">
    <text evidence="2">The sequence shown here is derived from an EMBL/GenBank/DDBJ whole genome shotgun (WGS) entry which is preliminary data.</text>
</comment>
<dbReference type="EMBL" id="JAFLNF010000002">
    <property type="protein sequence ID" value="MBO0344470.1"/>
    <property type="molecule type" value="Genomic_DNA"/>
</dbReference>
<evidence type="ECO:0000313" key="3">
    <source>
        <dbReference type="Proteomes" id="UP000664779"/>
    </source>
</evidence>
<dbReference type="AlphaFoldDB" id="A0A939EKR5"/>
<proteinExistence type="predicted"/>
<sequence>MLMMTEQAISNAGFSAMQGHGMDPMVEPWDDGAENTAGGDPTSRASHPHPGQAQRDPGPVSHGAVSGTPIPAPHFSASGMAKDQIHRLPPSSSGLFRGSSLQQGWMPGTRPSMTLESVSPHSNAAVITGLDPVIHAMTSTTSRNHTTWQRNGMDPMVKPWDDGTGNTAGGDTSSRASHRHPGQAQRDPGPVSHGAVSGAQIPALCFTASGMTTFEEGARL</sequence>
<accession>A0A939EKR5</accession>
<gene>
    <name evidence="2" type="ORF">J0X15_04475</name>
</gene>
<evidence type="ECO:0000256" key="1">
    <source>
        <dbReference type="SAM" id="MobiDB-lite"/>
    </source>
</evidence>
<evidence type="ECO:0000313" key="2">
    <source>
        <dbReference type="EMBL" id="MBO0344470.1"/>
    </source>
</evidence>
<dbReference type="Proteomes" id="UP000664779">
    <property type="component" value="Unassembled WGS sequence"/>
</dbReference>
<reference evidence="2" key="1">
    <citation type="submission" date="2021-03" db="EMBL/GenBank/DDBJ databases">
        <title>Roseibium sp. CAU 1637 isolated from Incheon.</title>
        <authorList>
            <person name="Kim W."/>
        </authorList>
    </citation>
    <scope>NUCLEOTIDE SEQUENCE</scope>
    <source>
        <strain evidence="2">CAU 1637</strain>
    </source>
</reference>
<name>A0A939EKR5_9HYPH</name>
<dbReference type="RefSeq" id="WP_206938547.1">
    <property type="nucleotide sequence ID" value="NZ_JAFLNF010000002.1"/>
</dbReference>